<keyword evidence="3" id="KW-1185">Reference proteome</keyword>
<accession>A0ABN8DX50</accession>
<evidence type="ECO:0000313" key="2">
    <source>
        <dbReference type="EMBL" id="CAH0535985.1"/>
    </source>
</evidence>
<sequence length="113" mass="12644">MKLKGIISFGSILLASISFASSASETLTSDVKITHVDVQTLEKSAYPGGLKTTIAVEPYFQYCKHVTLNAQSSTYDNLYKEVNEAYWSKNTVRVTYYCDDIKDKAIITNVKFI</sequence>
<name>A0ABN8DX50_9VIBR</name>
<reference evidence="2" key="1">
    <citation type="submission" date="2021-11" db="EMBL/GenBank/DDBJ databases">
        <authorList>
            <person name="Rodrigo-Torres L."/>
            <person name="Arahal R. D."/>
            <person name="Lucena T."/>
        </authorList>
    </citation>
    <scope>NUCLEOTIDE SEQUENCE</scope>
    <source>
        <strain evidence="2">CECT 7928</strain>
    </source>
</reference>
<dbReference type="RefSeq" id="WP_237359503.1">
    <property type="nucleotide sequence ID" value="NZ_CAKLDM010000001.1"/>
</dbReference>
<proteinExistence type="predicted"/>
<feature type="chain" id="PRO_5046964793" evidence="1">
    <location>
        <begin position="21"/>
        <end position="113"/>
    </location>
</feature>
<dbReference type="Proteomes" id="UP000838748">
    <property type="component" value="Unassembled WGS sequence"/>
</dbReference>
<dbReference type="EMBL" id="CAKLDM010000001">
    <property type="protein sequence ID" value="CAH0535985.1"/>
    <property type="molecule type" value="Genomic_DNA"/>
</dbReference>
<keyword evidence="1" id="KW-0732">Signal</keyword>
<protein>
    <submittedName>
        <fullName evidence="2">Uncharacterized protein</fullName>
    </submittedName>
</protein>
<feature type="signal peptide" evidence="1">
    <location>
        <begin position="1"/>
        <end position="20"/>
    </location>
</feature>
<evidence type="ECO:0000313" key="3">
    <source>
        <dbReference type="Proteomes" id="UP000838748"/>
    </source>
</evidence>
<gene>
    <name evidence="2" type="ORF">VMF7928_00084</name>
</gene>
<comment type="caution">
    <text evidence="2">The sequence shown here is derived from an EMBL/GenBank/DDBJ whole genome shotgun (WGS) entry which is preliminary data.</text>
</comment>
<evidence type="ECO:0000256" key="1">
    <source>
        <dbReference type="SAM" id="SignalP"/>
    </source>
</evidence>
<organism evidence="2 3">
    <name type="scientific">Vibrio marisflavi CECT 7928</name>
    <dbReference type="NCBI Taxonomy" id="634439"/>
    <lineage>
        <taxon>Bacteria</taxon>
        <taxon>Pseudomonadati</taxon>
        <taxon>Pseudomonadota</taxon>
        <taxon>Gammaproteobacteria</taxon>
        <taxon>Vibrionales</taxon>
        <taxon>Vibrionaceae</taxon>
        <taxon>Vibrio</taxon>
    </lineage>
</organism>